<dbReference type="AlphaFoldDB" id="A0A6S7KP75"/>
<dbReference type="EMBL" id="CACRXK020015721">
    <property type="protein sequence ID" value="CAB4028782.1"/>
    <property type="molecule type" value="Genomic_DNA"/>
</dbReference>
<name>A0A6S7KP75_PARCT</name>
<reference evidence="2" key="1">
    <citation type="submission" date="2020-04" db="EMBL/GenBank/DDBJ databases">
        <authorList>
            <person name="Alioto T."/>
            <person name="Alioto T."/>
            <person name="Gomez Garrido J."/>
        </authorList>
    </citation>
    <scope>NUCLEOTIDE SEQUENCE</scope>
    <source>
        <strain evidence="2">A484AB</strain>
    </source>
</reference>
<dbReference type="Proteomes" id="UP001152795">
    <property type="component" value="Unassembled WGS sequence"/>
</dbReference>
<gene>
    <name evidence="2" type="ORF">PACLA_8A035024</name>
</gene>
<proteinExistence type="predicted"/>
<evidence type="ECO:0000313" key="3">
    <source>
        <dbReference type="Proteomes" id="UP001152795"/>
    </source>
</evidence>
<accession>A0A6S7KP75</accession>
<evidence type="ECO:0000256" key="1">
    <source>
        <dbReference type="SAM" id="MobiDB-lite"/>
    </source>
</evidence>
<organism evidence="2 3">
    <name type="scientific">Paramuricea clavata</name>
    <name type="common">Red gorgonian</name>
    <name type="synonym">Violescent sea-whip</name>
    <dbReference type="NCBI Taxonomy" id="317549"/>
    <lineage>
        <taxon>Eukaryota</taxon>
        <taxon>Metazoa</taxon>
        <taxon>Cnidaria</taxon>
        <taxon>Anthozoa</taxon>
        <taxon>Octocorallia</taxon>
        <taxon>Malacalcyonacea</taxon>
        <taxon>Plexauridae</taxon>
        <taxon>Paramuricea</taxon>
    </lineage>
</organism>
<comment type="caution">
    <text evidence="2">The sequence shown here is derived from an EMBL/GenBank/DDBJ whole genome shotgun (WGS) entry which is preliminary data.</text>
</comment>
<evidence type="ECO:0000313" key="2">
    <source>
        <dbReference type="EMBL" id="CAB4028782.1"/>
    </source>
</evidence>
<feature type="compositionally biased region" description="Polar residues" evidence="1">
    <location>
        <begin position="127"/>
        <end position="142"/>
    </location>
</feature>
<feature type="region of interest" description="Disordered" evidence="1">
    <location>
        <begin position="62"/>
        <end position="152"/>
    </location>
</feature>
<keyword evidence="3" id="KW-1185">Reference proteome</keyword>
<sequence length="152" mass="16698">MKEIATNQTDIEAVTKLDEQHDFDLASNNERLLESAVSSHERVQVYLQNQIEAENIPVVMETNLSPPKIDDPAPQVSVPALNQGNLNPETKPFVPTPPGTVQQATNAISNPTLQRTPTEFDHDPHHNTSNVTIVPQQLTSDARCSDKTCPPS</sequence>
<protein>
    <submittedName>
        <fullName evidence="2">Uncharacterized protein</fullName>
    </submittedName>
</protein>
<feature type="compositionally biased region" description="Polar residues" evidence="1">
    <location>
        <begin position="99"/>
        <end position="117"/>
    </location>
</feature>